<evidence type="ECO:0000313" key="2">
    <source>
        <dbReference type="EMBL" id="MEJ5944500.1"/>
    </source>
</evidence>
<organism evidence="2 3">
    <name type="scientific">Pseudokineococcus basanitobsidens</name>
    <dbReference type="NCBI Taxonomy" id="1926649"/>
    <lineage>
        <taxon>Bacteria</taxon>
        <taxon>Bacillati</taxon>
        <taxon>Actinomycetota</taxon>
        <taxon>Actinomycetes</taxon>
        <taxon>Kineosporiales</taxon>
        <taxon>Kineosporiaceae</taxon>
        <taxon>Pseudokineococcus</taxon>
    </lineage>
</organism>
<dbReference type="InterPro" id="IPR003111">
    <property type="entry name" value="Lon_prtase_N"/>
</dbReference>
<dbReference type="PROSITE" id="PS51787">
    <property type="entry name" value="LON_N"/>
    <property type="match status" value="1"/>
</dbReference>
<dbReference type="EMBL" id="JBBIAA010000002">
    <property type="protein sequence ID" value="MEJ5944500.1"/>
    <property type="molecule type" value="Genomic_DNA"/>
</dbReference>
<dbReference type="InterPro" id="IPR046336">
    <property type="entry name" value="Lon_prtase_N_sf"/>
</dbReference>
<reference evidence="2 3" key="1">
    <citation type="journal article" date="2017" name="Int. J. Syst. Evol. Microbiol.">
        <title>Pseudokineococcus basanitobsidens sp. nov., isolated from volcanic rock.</title>
        <authorList>
            <person name="Lee D.W."/>
            <person name="Park M.Y."/>
            <person name="Kim J.J."/>
            <person name="Kim B.S."/>
        </authorList>
    </citation>
    <scope>NUCLEOTIDE SEQUENCE [LARGE SCALE GENOMIC DNA]</scope>
    <source>
        <strain evidence="2 3">DSM 103726</strain>
    </source>
</reference>
<evidence type="ECO:0000259" key="1">
    <source>
        <dbReference type="PROSITE" id="PS51787"/>
    </source>
</evidence>
<evidence type="ECO:0000313" key="3">
    <source>
        <dbReference type="Proteomes" id="UP001387100"/>
    </source>
</evidence>
<dbReference type="Pfam" id="PF02190">
    <property type="entry name" value="LON_substr_bdg"/>
    <property type="match status" value="1"/>
</dbReference>
<comment type="caution">
    <text evidence="2">The sequence shown here is derived from an EMBL/GenBank/DDBJ whole genome shotgun (WGS) entry which is preliminary data.</text>
</comment>
<dbReference type="PANTHER" id="PTHR46732">
    <property type="entry name" value="ATP-DEPENDENT PROTEASE LA (LON) DOMAIN PROTEIN"/>
    <property type="match status" value="1"/>
</dbReference>
<dbReference type="SMART" id="SM00464">
    <property type="entry name" value="LON"/>
    <property type="match status" value="1"/>
</dbReference>
<dbReference type="PANTHER" id="PTHR46732:SF8">
    <property type="entry name" value="ATP-DEPENDENT PROTEASE LA (LON) DOMAIN PROTEIN"/>
    <property type="match status" value="1"/>
</dbReference>
<accession>A0ABU8RHE1</accession>
<dbReference type="Proteomes" id="UP001387100">
    <property type="component" value="Unassembled WGS sequence"/>
</dbReference>
<feature type="domain" description="Lon N-terminal" evidence="1">
    <location>
        <begin position="1"/>
        <end position="196"/>
    </location>
</feature>
<keyword evidence="3" id="KW-1185">Reference proteome</keyword>
<sequence>MQPLPLFPLPTVLVPGLVLPLTAFEPRYRALCRHLLEQPEERRVFGVVALRPGRDVREGAGALHAVGCTAVVRELSPLDDGRFELVTSGALRFRLHEVDGTAGTPWATGLVSPMEDPEGDPGRAAALALRVATAFATYRARLGGSDEPVGVTSPRVLSYLVTAGMVLALPERQALLELPDAVSRLEAAQHLLAREEVLVDATRALPQTTPDLSFLTPN</sequence>
<dbReference type="SUPFAM" id="SSF88697">
    <property type="entry name" value="PUA domain-like"/>
    <property type="match status" value="1"/>
</dbReference>
<dbReference type="InterPro" id="IPR015947">
    <property type="entry name" value="PUA-like_sf"/>
</dbReference>
<proteinExistence type="predicted"/>
<name>A0ABU8RHE1_9ACTN</name>
<gene>
    <name evidence="2" type="ORF">WDZ17_04230</name>
</gene>
<dbReference type="RefSeq" id="WP_339573878.1">
    <property type="nucleotide sequence ID" value="NZ_JBBIAA010000002.1"/>
</dbReference>
<dbReference type="Gene3D" id="2.30.130.40">
    <property type="entry name" value="LON domain-like"/>
    <property type="match status" value="1"/>
</dbReference>
<protein>
    <submittedName>
        <fullName evidence="2">LON peptidase substrate-binding domain-containing protein</fullName>
    </submittedName>
</protein>